<keyword evidence="1" id="KW-0732">Signal</keyword>
<dbReference type="InterPro" id="IPR010870">
    <property type="entry name" value="Porin_O/P"/>
</dbReference>
<reference evidence="2 3" key="1">
    <citation type="submission" date="2023-09" db="EMBL/GenBank/DDBJ databases">
        <title>Thalassobella suaedae gen. nov., sp. nov., a marine bacterium of the family Flavobacteriaceae isolated from a halophyte Suaeda japonica.</title>
        <authorList>
            <person name="Lee S.Y."/>
            <person name="Hwang C.Y."/>
        </authorList>
    </citation>
    <scope>NUCLEOTIDE SEQUENCE [LARGE SCALE GENOMIC DNA]</scope>
    <source>
        <strain evidence="2 3">HL-DH14</strain>
    </source>
</reference>
<gene>
    <name evidence="2" type="ORF">RHP51_17670</name>
</gene>
<sequence length="401" mass="45322">MKLKFTLVAAILLAITSLNAQEISDTSFGKGLINFTAKDSSFSVKFAPRFQVRSMSSWDHDGNQYGSPDHNFIVRRARLKFDGFAYSPKLKYKLELGLSNRDISGANQFNRNTPRYILDAVIMWSFAKNWELWAGQTKLPGNVERVVSSANLQLIDRSLLNSRFNIDRDLGIQLRHKSNLGGNFLMREKFAISQGEGRNVTEGNEGGLQYTGRLEFLPFGTFKSKGDYFQSDLKREEKPKLMLGFTYNYNQDAVRERGFAGDYMIRTDGSIYETDQTTIFADAMFKYNGFSFMGEYAKRTANDEVATELDGTTPTGDIVLTGNALNLQAGYLFKSNYEIAARFTTLNYENVTGAVPTEQYTLGINKFIVGHKLKVQSDISYTTLDGNKDNITFRLGFDIHF</sequence>
<evidence type="ECO:0000313" key="2">
    <source>
        <dbReference type="EMBL" id="WNH08866.1"/>
    </source>
</evidence>
<feature type="chain" id="PRO_5045584526" evidence="1">
    <location>
        <begin position="21"/>
        <end position="401"/>
    </location>
</feature>
<dbReference type="Proteomes" id="UP001302806">
    <property type="component" value="Chromosome"/>
</dbReference>
<organism evidence="2 3">
    <name type="scientific">Thalassobellus suaedae</name>
    <dbReference type="NCBI Taxonomy" id="3074124"/>
    <lineage>
        <taxon>Bacteria</taxon>
        <taxon>Pseudomonadati</taxon>
        <taxon>Bacteroidota</taxon>
        <taxon>Flavobacteriia</taxon>
        <taxon>Flavobacteriales</taxon>
        <taxon>Flavobacteriaceae</taxon>
        <taxon>Thalassobellus</taxon>
    </lineage>
</organism>
<dbReference type="Pfam" id="PF07396">
    <property type="entry name" value="Porin_O_P"/>
    <property type="match status" value="1"/>
</dbReference>
<dbReference type="Gene3D" id="2.40.160.10">
    <property type="entry name" value="Porin"/>
    <property type="match status" value="1"/>
</dbReference>
<proteinExistence type="predicted"/>
<dbReference type="RefSeq" id="WP_415865445.1">
    <property type="nucleotide sequence ID" value="NZ_CP134537.1"/>
</dbReference>
<feature type="signal peptide" evidence="1">
    <location>
        <begin position="1"/>
        <end position="20"/>
    </location>
</feature>
<dbReference type="InterPro" id="IPR023614">
    <property type="entry name" value="Porin_dom_sf"/>
</dbReference>
<protein>
    <submittedName>
        <fullName evidence="2">Porin</fullName>
    </submittedName>
</protein>
<evidence type="ECO:0000256" key="1">
    <source>
        <dbReference type="SAM" id="SignalP"/>
    </source>
</evidence>
<dbReference type="EMBL" id="CP134537">
    <property type="protein sequence ID" value="WNH08866.1"/>
    <property type="molecule type" value="Genomic_DNA"/>
</dbReference>
<accession>A0ABY9XSU5</accession>
<name>A0ABY9XSU5_9FLAO</name>
<evidence type="ECO:0000313" key="3">
    <source>
        <dbReference type="Proteomes" id="UP001302806"/>
    </source>
</evidence>
<dbReference type="SUPFAM" id="SSF56935">
    <property type="entry name" value="Porins"/>
    <property type="match status" value="1"/>
</dbReference>